<reference evidence="1 2" key="1">
    <citation type="submission" date="2024-09" db="EMBL/GenBank/DDBJ databases">
        <title>Chromosome-scale assembly of Riccia fluitans.</title>
        <authorList>
            <person name="Paukszto L."/>
            <person name="Sawicki J."/>
            <person name="Karawczyk K."/>
            <person name="Piernik-Szablinska J."/>
            <person name="Szczecinska M."/>
            <person name="Mazdziarz M."/>
        </authorList>
    </citation>
    <scope>NUCLEOTIDE SEQUENCE [LARGE SCALE GENOMIC DNA]</scope>
    <source>
        <strain evidence="1">Rf_01</strain>
        <tissue evidence="1">Aerial parts of the thallus</tissue>
    </source>
</reference>
<keyword evidence="2" id="KW-1185">Reference proteome</keyword>
<proteinExistence type="predicted"/>
<dbReference type="EMBL" id="JBHFFA010000002">
    <property type="protein sequence ID" value="KAL2641938.1"/>
    <property type="molecule type" value="Genomic_DNA"/>
</dbReference>
<sequence length="288" mass="34336">MAIVVCQNQLGFLKKTSSRLLWCGLTYSKSREGYRLCIPATVEDAYREKRRPCRVRGELIERLDEVNNFRRGFALQFVNDVEDRTHILPWLLGTKIDLNRSKRRVFLDLGSNTFASSIQWFIQMYPCDFTEIHAFERRLDLLRIPSGFSEKDNWVAENPAARRTKARPGIPAWILKRIKVYNQFVADKDDLDTSSINITRFIKEELNLTAEDTVIVKMDIEDSEWPILERWLNDVEMVQIIDEIFVEVHYNHKSMFNYNWNKFTHQRHQAKRLLADLRWKGYYVHFWP</sequence>
<name>A0ABD1Z2C4_9MARC</name>
<dbReference type="AlphaFoldDB" id="A0ABD1Z2C4"/>
<dbReference type="Proteomes" id="UP001605036">
    <property type="component" value="Unassembled WGS sequence"/>
</dbReference>
<comment type="caution">
    <text evidence="1">The sequence shown here is derived from an EMBL/GenBank/DDBJ whole genome shotgun (WGS) entry which is preliminary data.</text>
</comment>
<dbReference type="PANTHER" id="PTHR32026">
    <property type="entry name" value="METHYLTRANSFERASE-LIKE PROTEIN 24"/>
    <property type="match status" value="1"/>
</dbReference>
<protein>
    <recommendedName>
        <fullName evidence="3">Methyltransferase FkbM domain-containing protein</fullName>
    </recommendedName>
</protein>
<evidence type="ECO:0000313" key="1">
    <source>
        <dbReference type="EMBL" id="KAL2641938.1"/>
    </source>
</evidence>
<gene>
    <name evidence="1" type="ORF">R1flu_009525</name>
</gene>
<dbReference type="PANTHER" id="PTHR32026:SF27">
    <property type="entry name" value="METHYLTRANSFERASE FKBM DOMAIN-CONTAINING PROTEIN-RELATED"/>
    <property type="match status" value="1"/>
</dbReference>
<evidence type="ECO:0000313" key="2">
    <source>
        <dbReference type="Proteomes" id="UP001605036"/>
    </source>
</evidence>
<dbReference type="InterPro" id="IPR026913">
    <property type="entry name" value="METTL24"/>
</dbReference>
<evidence type="ECO:0008006" key="3">
    <source>
        <dbReference type="Google" id="ProtNLM"/>
    </source>
</evidence>
<accession>A0ABD1Z2C4</accession>
<organism evidence="1 2">
    <name type="scientific">Riccia fluitans</name>
    <dbReference type="NCBI Taxonomy" id="41844"/>
    <lineage>
        <taxon>Eukaryota</taxon>
        <taxon>Viridiplantae</taxon>
        <taxon>Streptophyta</taxon>
        <taxon>Embryophyta</taxon>
        <taxon>Marchantiophyta</taxon>
        <taxon>Marchantiopsida</taxon>
        <taxon>Marchantiidae</taxon>
        <taxon>Marchantiales</taxon>
        <taxon>Ricciaceae</taxon>
        <taxon>Riccia</taxon>
    </lineage>
</organism>